<dbReference type="GO" id="GO:0008234">
    <property type="term" value="F:cysteine-type peptidase activity"/>
    <property type="evidence" value="ECO:0007669"/>
    <property type="project" value="InterPro"/>
</dbReference>
<dbReference type="InterPro" id="IPR038765">
    <property type="entry name" value="Papain-like_cys_pep_sf"/>
</dbReference>
<organism evidence="2 3">
    <name type="scientific">Salmo trutta</name>
    <name type="common">Brown trout</name>
    <dbReference type="NCBI Taxonomy" id="8032"/>
    <lineage>
        <taxon>Eukaryota</taxon>
        <taxon>Metazoa</taxon>
        <taxon>Chordata</taxon>
        <taxon>Craniata</taxon>
        <taxon>Vertebrata</taxon>
        <taxon>Euteleostomi</taxon>
        <taxon>Actinopterygii</taxon>
        <taxon>Neopterygii</taxon>
        <taxon>Teleostei</taxon>
        <taxon>Protacanthopterygii</taxon>
        <taxon>Salmoniformes</taxon>
        <taxon>Salmonidae</taxon>
        <taxon>Salmoninae</taxon>
        <taxon>Salmo</taxon>
    </lineage>
</organism>
<dbReference type="SUPFAM" id="SSF54001">
    <property type="entry name" value="Cysteine proteinases"/>
    <property type="match status" value="1"/>
</dbReference>
<dbReference type="GO" id="GO:0006508">
    <property type="term" value="P:proteolysis"/>
    <property type="evidence" value="ECO:0007669"/>
    <property type="project" value="InterPro"/>
</dbReference>
<dbReference type="SMART" id="SM00645">
    <property type="entry name" value="Pept_C1"/>
    <property type="match status" value="1"/>
</dbReference>
<reference evidence="2" key="1">
    <citation type="submission" date="2025-08" db="UniProtKB">
        <authorList>
            <consortium name="Ensembl"/>
        </authorList>
    </citation>
    <scope>IDENTIFICATION</scope>
</reference>
<dbReference type="InterPro" id="IPR025660">
    <property type="entry name" value="Pept_his_AS"/>
</dbReference>
<dbReference type="Pfam" id="PF00112">
    <property type="entry name" value="Peptidase_C1"/>
    <property type="match status" value="1"/>
</dbReference>
<dbReference type="GeneTree" id="ENSGT00940000160227"/>
<evidence type="ECO:0000313" key="2">
    <source>
        <dbReference type="Ensembl" id="ENSSTUP00000064029.1"/>
    </source>
</evidence>
<evidence type="ECO:0000313" key="3">
    <source>
        <dbReference type="Proteomes" id="UP000472277"/>
    </source>
</evidence>
<reference evidence="2" key="2">
    <citation type="submission" date="2025-09" db="UniProtKB">
        <authorList>
            <consortium name="Ensembl"/>
        </authorList>
    </citation>
    <scope>IDENTIFICATION</scope>
</reference>
<proteinExistence type="predicted"/>
<accession>A0A674AXM6</accession>
<dbReference type="Gene3D" id="3.90.70.10">
    <property type="entry name" value="Cysteine proteinases"/>
    <property type="match status" value="1"/>
</dbReference>
<dbReference type="InterPro" id="IPR000668">
    <property type="entry name" value="Peptidase_C1A_C"/>
</dbReference>
<dbReference type="Proteomes" id="UP000472277">
    <property type="component" value="Chromosome 17"/>
</dbReference>
<dbReference type="PROSITE" id="PS00639">
    <property type="entry name" value="THIOL_PROTEASE_HIS"/>
    <property type="match status" value="1"/>
</dbReference>
<name>A0A674AXM6_SALTR</name>
<dbReference type="InParanoid" id="A0A674AXM6"/>
<protein>
    <recommendedName>
        <fullName evidence="1">Peptidase C1A papain C-terminal domain-containing protein</fullName>
    </recommendedName>
</protein>
<keyword evidence="3" id="KW-1185">Reference proteome</keyword>
<sequence>KSILSQGHCCLKCVCEKTIHFFSLSLFSHSPPPSITCTHHTNTHSYNKVFDMEEYYHRLQIFIENKRIDHHNEGNHKFTMGLNQWQTINIIYPGIILKEGTCKFKTDLAAAFVKDVVNITRYEEMGMLDAVARHNPVSLAYEVTSDFMHYHSGVYRSMECHNTTDTVNHAVLAVGYDEKGTPYFTNPRWCSSGIYFLIERGKNICGLAACSSYPRPMP</sequence>
<dbReference type="Ensembl" id="ENSSTUT00000067627.1">
    <property type="protein sequence ID" value="ENSSTUP00000064029.1"/>
    <property type="gene ID" value="ENSSTUG00000027624.1"/>
</dbReference>
<evidence type="ECO:0000259" key="1">
    <source>
        <dbReference type="SMART" id="SM00645"/>
    </source>
</evidence>
<feature type="domain" description="Peptidase C1A papain C-terminal" evidence="1">
    <location>
        <begin position="46"/>
        <end position="215"/>
    </location>
</feature>
<dbReference type="AlphaFoldDB" id="A0A674AXM6"/>